<dbReference type="RefSeq" id="WP_135876444.1">
    <property type="nucleotide sequence ID" value="NZ_SRSO01000007.1"/>
</dbReference>
<dbReference type="PRINTS" id="PR00723">
    <property type="entry name" value="SUBTILISIN"/>
</dbReference>
<feature type="active site" description="Charge relay system" evidence="6 7">
    <location>
        <position position="230"/>
    </location>
</feature>
<protein>
    <submittedName>
        <fullName evidence="10">T9SS type A sorting domain-containing protein</fullName>
    </submittedName>
</protein>
<dbReference type="PROSITE" id="PS00137">
    <property type="entry name" value="SUBTILASE_HIS"/>
    <property type="match status" value="1"/>
</dbReference>
<name>A0A4S1DYV7_9FLAO</name>
<dbReference type="AlphaFoldDB" id="A0A4S1DYV7"/>
<dbReference type="InterPro" id="IPR023828">
    <property type="entry name" value="Peptidase_S8_Ser-AS"/>
</dbReference>
<dbReference type="Gene3D" id="3.40.50.200">
    <property type="entry name" value="Peptidase S8/S53 domain"/>
    <property type="match status" value="1"/>
</dbReference>
<keyword evidence="2 7" id="KW-0645">Protease</keyword>
<dbReference type="SUPFAM" id="SSF52743">
    <property type="entry name" value="Subtilisin-like"/>
    <property type="match status" value="1"/>
</dbReference>
<evidence type="ECO:0000256" key="2">
    <source>
        <dbReference type="ARBA" id="ARBA00022670"/>
    </source>
</evidence>
<keyword evidence="4 7" id="KW-0378">Hydrolase</keyword>
<dbReference type="InterPro" id="IPR015500">
    <property type="entry name" value="Peptidase_S8_subtilisin-rel"/>
</dbReference>
<feature type="domain" description="Secretion system C-terminal sorting" evidence="9">
    <location>
        <begin position="677"/>
        <end position="746"/>
    </location>
</feature>
<dbReference type="GO" id="GO:0006508">
    <property type="term" value="P:proteolysis"/>
    <property type="evidence" value="ECO:0007669"/>
    <property type="project" value="UniProtKB-KW"/>
</dbReference>
<dbReference type="NCBIfam" id="TIGR04183">
    <property type="entry name" value="Por_Secre_tail"/>
    <property type="match status" value="1"/>
</dbReference>
<dbReference type="InterPro" id="IPR022398">
    <property type="entry name" value="Peptidase_S8_His-AS"/>
</dbReference>
<dbReference type="InterPro" id="IPR026444">
    <property type="entry name" value="Secre_tail"/>
</dbReference>
<dbReference type="InterPro" id="IPR050131">
    <property type="entry name" value="Peptidase_S8_subtilisin-like"/>
</dbReference>
<dbReference type="Gene3D" id="2.60.120.1290">
    <property type="match status" value="1"/>
</dbReference>
<dbReference type="InterPro" id="IPR036852">
    <property type="entry name" value="Peptidase_S8/S53_dom_sf"/>
</dbReference>
<proteinExistence type="inferred from homology"/>
<dbReference type="PROSITE" id="PS51892">
    <property type="entry name" value="SUBTILASE"/>
    <property type="match status" value="1"/>
</dbReference>
<evidence type="ECO:0000256" key="1">
    <source>
        <dbReference type="ARBA" id="ARBA00011073"/>
    </source>
</evidence>
<keyword evidence="5 7" id="KW-0720">Serine protease</keyword>
<evidence type="ECO:0000259" key="9">
    <source>
        <dbReference type="Pfam" id="PF18962"/>
    </source>
</evidence>
<evidence type="ECO:0000313" key="10">
    <source>
        <dbReference type="EMBL" id="TGV03390.1"/>
    </source>
</evidence>
<evidence type="ECO:0000256" key="4">
    <source>
        <dbReference type="ARBA" id="ARBA00022801"/>
    </source>
</evidence>
<dbReference type="InterPro" id="IPR000209">
    <property type="entry name" value="Peptidase_S8/S53_dom"/>
</dbReference>
<dbReference type="PANTHER" id="PTHR43806:SF11">
    <property type="entry name" value="CEREVISIN-RELATED"/>
    <property type="match status" value="1"/>
</dbReference>
<accession>A0A4S1DYV7</accession>
<feature type="domain" description="Peptidase S8/S53" evidence="8">
    <location>
        <begin position="496"/>
        <end position="641"/>
    </location>
</feature>
<feature type="domain" description="Peptidase S8/S53" evidence="8">
    <location>
        <begin position="161"/>
        <end position="346"/>
    </location>
</feature>
<feature type="active site" description="Charge relay system" evidence="6 7">
    <location>
        <position position="170"/>
    </location>
</feature>
<dbReference type="PROSITE" id="PS00138">
    <property type="entry name" value="SUBTILASE_SER"/>
    <property type="match status" value="1"/>
</dbReference>
<organism evidence="10 11">
    <name type="scientific">Flavivirga rizhaonensis</name>
    <dbReference type="NCBI Taxonomy" id="2559571"/>
    <lineage>
        <taxon>Bacteria</taxon>
        <taxon>Pseudomonadati</taxon>
        <taxon>Bacteroidota</taxon>
        <taxon>Flavobacteriia</taxon>
        <taxon>Flavobacteriales</taxon>
        <taxon>Flavobacteriaceae</taxon>
        <taxon>Flavivirga</taxon>
    </lineage>
</organism>
<gene>
    <name evidence="10" type="ORF">EM932_06875</name>
</gene>
<dbReference type="Pfam" id="PF00082">
    <property type="entry name" value="Peptidase_S8"/>
    <property type="match status" value="2"/>
</dbReference>
<dbReference type="OrthoDB" id="9792152at2"/>
<keyword evidence="3" id="KW-0732">Signal</keyword>
<sequence>MKTHPLKALFVLFFIIITCNVFGQKTLSKKPSVQSSKISNSKSTNSKFSGTTALFLNEKNTASKTSQITKNGVDYINTAILLNEGCSIDDISNLPILTNTGNKNLITALIPVNSFELVSDNDCIKYLDIGVPFKTLLDEARYYTNTDEVHQGLGLNSRYDGSGVIVGIIDGGFDFTHPTFKDSNGDLRISKVWIQGDDSGTNPNGYNYGTEYAGETQILTKQTDTNTGSHGTHVTGIAAGIGTGGSGDEFKGIAYNSEIVLVSYTIPFEQSISNRSTNLIDALNYLVNYSKSVNKPLVINMSLGSHYGSHDGTSLLDQEIDSLVDDGIIIVGSAGNEGSKKLHMTSSFNTEETKYYFIENNQNLAAIVDIWGATNTNFDVSFSIYNTINDEWIDVHSNFYNTNNSSNNQLELNDAIDNDKWTIDYIIPTLEPNLRPRAIVIINYSNDLSLNDGDIFVLEIKAQNTNVHAWVTTDGSTFENYGYSTVEDGDTNITIGEIGGTANNIITVGAYTTKNNYTDFQGNNHNIPFLGLVGDIASFSSKGPTVDGRIKPDITAPGNVVVSSVNSFDNDFTSTSAEVVARMTDGFKDWWFATSQGTSMSAPVVTGIIALWLEARPDLDVNDIKAIFDNTAIQDSFTGTINNNTWGRGKIDAWLSMFLIEQSLTISDKKPTKELKVYPNPTNGFITIKTTHDYSSFELFNVLGKKIKELIVTPVNKGYSINLTNIEPDIYFLSFTGTKKQNTFKVVKTNFTD</sequence>
<reference evidence="10 11" key="1">
    <citation type="submission" date="2019-04" db="EMBL/GenBank/DDBJ databases">
        <authorList>
            <person name="Liu A."/>
        </authorList>
    </citation>
    <scope>NUCLEOTIDE SEQUENCE [LARGE SCALE GENOMIC DNA]</scope>
    <source>
        <strain evidence="10 11">RZ03</strain>
    </source>
</reference>
<comment type="similarity">
    <text evidence="1 7">Belongs to the peptidase S8 family.</text>
</comment>
<feature type="active site" description="Charge relay system" evidence="6 7">
    <location>
        <position position="599"/>
    </location>
</feature>
<evidence type="ECO:0000256" key="6">
    <source>
        <dbReference type="PIRSR" id="PIRSR615500-1"/>
    </source>
</evidence>
<dbReference type="EMBL" id="SRSO01000007">
    <property type="protein sequence ID" value="TGV03390.1"/>
    <property type="molecule type" value="Genomic_DNA"/>
</dbReference>
<evidence type="ECO:0000256" key="5">
    <source>
        <dbReference type="ARBA" id="ARBA00022825"/>
    </source>
</evidence>
<evidence type="ECO:0000256" key="3">
    <source>
        <dbReference type="ARBA" id="ARBA00022729"/>
    </source>
</evidence>
<evidence type="ECO:0000259" key="8">
    <source>
        <dbReference type="Pfam" id="PF00082"/>
    </source>
</evidence>
<dbReference type="Pfam" id="PF18962">
    <property type="entry name" value="Por_Secre_tail"/>
    <property type="match status" value="1"/>
</dbReference>
<dbReference type="PANTHER" id="PTHR43806">
    <property type="entry name" value="PEPTIDASE S8"/>
    <property type="match status" value="1"/>
</dbReference>
<comment type="caution">
    <text evidence="10">The sequence shown here is derived from an EMBL/GenBank/DDBJ whole genome shotgun (WGS) entry which is preliminary data.</text>
</comment>
<dbReference type="GO" id="GO:0004252">
    <property type="term" value="F:serine-type endopeptidase activity"/>
    <property type="evidence" value="ECO:0007669"/>
    <property type="project" value="UniProtKB-UniRule"/>
</dbReference>
<evidence type="ECO:0000256" key="7">
    <source>
        <dbReference type="PROSITE-ProRule" id="PRU01240"/>
    </source>
</evidence>
<keyword evidence="11" id="KW-1185">Reference proteome</keyword>
<dbReference type="Proteomes" id="UP000307602">
    <property type="component" value="Unassembled WGS sequence"/>
</dbReference>
<evidence type="ECO:0000313" key="11">
    <source>
        <dbReference type="Proteomes" id="UP000307602"/>
    </source>
</evidence>